<evidence type="ECO:0000313" key="2">
    <source>
        <dbReference type="EMBL" id="OBZ83343.1"/>
    </source>
</evidence>
<accession>A0A1C7N2K6</accession>
<gene>
    <name evidence="2" type="ORF">A0J61_08610</name>
</gene>
<dbReference type="EMBL" id="LUGH01000680">
    <property type="protein sequence ID" value="OBZ83343.1"/>
    <property type="molecule type" value="Genomic_DNA"/>
</dbReference>
<dbReference type="Pfam" id="PF10551">
    <property type="entry name" value="MULE"/>
    <property type="match status" value="1"/>
</dbReference>
<proteinExistence type="predicted"/>
<dbReference type="InParanoid" id="A0A1C7N2K6"/>
<reference evidence="2 3" key="1">
    <citation type="submission" date="2016-03" db="EMBL/GenBank/DDBJ databases">
        <title>Choanephora cucurbitarum.</title>
        <authorList>
            <person name="Min B."/>
            <person name="Park H."/>
            <person name="Park J.-H."/>
            <person name="Shin H.-D."/>
            <person name="Choi I.-G."/>
        </authorList>
    </citation>
    <scope>NUCLEOTIDE SEQUENCE [LARGE SCALE GENOMIC DNA]</scope>
    <source>
        <strain evidence="2 3">KUS-F28377</strain>
    </source>
</reference>
<evidence type="ECO:0000313" key="3">
    <source>
        <dbReference type="Proteomes" id="UP000093000"/>
    </source>
</evidence>
<organism evidence="2 3">
    <name type="scientific">Choanephora cucurbitarum</name>
    <dbReference type="NCBI Taxonomy" id="101091"/>
    <lineage>
        <taxon>Eukaryota</taxon>
        <taxon>Fungi</taxon>
        <taxon>Fungi incertae sedis</taxon>
        <taxon>Mucoromycota</taxon>
        <taxon>Mucoromycotina</taxon>
        <taxon>Mucoromycetes</taxon>
        <taxon>Mucorales</taxon>
        <taxon>Mucorineae</taxon>
        <taxon>Choanephoraceae</taxon>
        <taxon>Choanephoroideae</taxon>
        <taxon>Choanephora</taxon>
    </lineage>
</organism>
<name>A0A1C7N2K6_9FUNG</name>
<comment type="caution">
    <text evidence="2">The sequence shown here is derived from an EMBL/GenBank/DDBJ whole genome shotgun (WGS) entry which is preliminary data.</text>
</comment>
<protein>
    <recommendedName>
        <fullName evidence="1">MULE transposase domain-containing protein</fullName>
    </recommendedName>
</protein>
<dbReference type="InterPro" id="IPR018289">
    <property type="entry name" value="MULE_transposase_dom"/>
</dbReference>
<evidence type="ECO:0000259" key="1">
    <source>
        <dbReference type="Pfam" id="PF10551"/>
    </source>
</evidence>
<keyword evidence="3" id="KW-1185">Reference proteome</keyword>
<dbReference type="AlphaFoldDB" id="A0A1C7N2K6"/>
<sequence>MSQVSIIDVIYLTDNVKIPVASIYGVYDIGLDKLMTFSVACAFVSDEKEGTFECFLQQLKNLLIQRTDLASAFQRIDKLESATNYIKSGKLLEGEFAATEHTCWCHARLSHMLPRMLLVPGLEGKLFSFDNIYPRWHLSDLNSVVTS</sequence>
<dbReference type="Proteomes" id="UP000093000">
    <property type="component" value="Unassembled WGS sequence"/>
</dbReference>
<feature type="domain" description="MULE transposase" evidence="1">
    <location>
        <begin position="6"/>
        <end position="86"/>
    </location>
</feature>